<dbReference type="EMBL" id="BMAT01005538">
    <property type="protein sequence ID" value="GFR95267.1"/>
    <property type="molecule type" value="Genomic_DNA"/>
</dbReference>
<comment type="caution">
    <text evidence="1">The sequence shown here is derived from an EMBL/GenBank/DDBJ whole genome shotgun (WGS) entry which is preliminary data.</text>
</comment>
<protein>
    <submittedName>
        <fullName evidence="1">Uncharacterized protein</fullName>
    </submittedName>
</protein>
<name>A0AAV4HCS8_9GAST</name>
<evidence type="ECO:0000313" key="1">
    <source>
        <dbReference type="EMBL" id="GFR95267.1"/>
    </source>
</evidence>
<reference evidence="1 2" key="1">
    <citation type="journal article" date="2021" name="Elife">
        <title>Chloroplast acquisition without the gene transfer in kleptoplastic sea slugs, Plakobranchus ocellatus.</title>
        <authorList>
            <person name="Maeda T."/>
            <person name="Takahashi S."/>
            <person name="Yoshida T."/>
            <person name="Shimamura S."/>
            <person name="Takaki Y."/>
            <person name="Nagai Y."/>
            <person name="Toyoda A."/>
            <person name="Suzuki Y."/>
            <person name="Arimoto A."/>
            <person name="Ishii H."/>
            <person name="Satoh N."/>
            <person name="Nishiyama T."/>
            <person name="Hasebe M."/>
            <person name="Maruyama T."/>
            <person name="Minagawa J."/>
            <person name="Obokata J."/>
            <person name="Shigenobu S."/>
        </authorList>
    </citation>
    <scope>NUCLEOTIDE SEQUENCE [LARGE SCALE GENOMIC DNA]</scope>
</reference>
<evidence type="ECO:0000313" key="2">
    <source>
        <dbReference type="Proteomes" id="UP000762676"/>
    </source>
</evidence>
<proteinExistence type="predicted"/>
<dbReference type="Proteomes" id="UP000762676">
    <property type="component" value="Unassembled WGS sequence"/>
</dbReference>
<accession>A0AAV4HCS8</accession>
<organism evidence="1 2">
    <name type="scientific">Elysia marginata</name>
    <dbReference type="NCBI Taxonomy" id="1093978"/>
    <lineage>
        <taxon>Eukaryota</taxon>
        <taxon>Metazoa</taxon>
        <taxon>Spiralia</taxon>
        <taxon>Lophotrochozoa</taxon>
        <taxon>Mollusca</taxon>
        <taxon>Gastropoda</taxon>
        <taxon>Heterobranchia</taxon>
        <taxon>Euthyneura</taxon>
        <taxon>Panpulmonata</taxon>
        <taxon>Sacoglossa</taxon>
        <taxon>Placobranchoidea</taxon>
        <taxon>Plakobranchidae</taxon>
        <taxon>Elysia</taxon>
    </lineage>
</organism>
<keyword evidence="2" id="KW-1185">Reference proteome</keyword>
<gene>
    <name evidence="1" type="ORF">ElyMa_002689200</name>
</gene>
<dbReference type="AlphaFoldDB" id="A0AAV4HCS8"/>
<sequence length="101" mass="11341">MEWVCTPQGKQVTMDLEKAPCKNDPFFDTKFNALIMGCVFTFKSDLTKEVEAKGRPLKNDEVCSSLLGGRPADPKKINSVRRPLDEMELNGAHNQTFNSSF</sequence>